<evidence type="ECO:0000313" key="11">
    <source>
        <dbReference type="EMBL" id="CFY07763.1"/>
    </source>
</evidence>
<evidence type="ECO:0000259" key="10">
    <source>
        <dbReference type="PROSITE" id="PS51186"/>
    </source>
</evidence>
<dbReference type="EMBL" id="CGIH01000050">
    <property type="protein sequence ID" value="CFY07763.1"/>
    <property type="molecule type" value="Genomic_DNA"/>
</dbReference>
<keyword evidence="6 9" id="KW-0808">Transferase</keyword>
<evidence type="ECO:0000256" key="6">
    <source>
        <dbReference type="ARBA" id="ARBA00022679"/>
    </source>
</evidence>
<reference evidence="11 12" key="1">
    <citation type="submission" date="2015-03" db="EMBL/GenBank/DDBJ databases">
        <authorList>
            <person name="Murphy D."/>
        </authorList>
    </citation>
    <scope>NUCLEOTIDE SEQUENCE [LARGE SCALE GENOMIC DNA]</scope>
    <source>
        <strain evidence="11 12">OL-4</strain>
    </source>
</reference>
<dbReference type="InterPro" id="IPR016181">
    <property type="entry name" value="Acyl_CoA_acyltransferase"/>
</dbReference>
<dbReference type="AlphaFoldDB" id="A0A0E4GDF9"/>
<evidence type="ECO:0000256" key="2">
    <source>
        <dbReference type="ARBA" id="ARBA00004978"/>
    </source>
</evidence>
<evidence type="ECO:0000313" key="12">
    <source>
        <dbReference type="Proteomes" id="UP000045545"/>
    </source>
</evidence>
<keyword evidence="7 9" id="KW-0012">Acyltransferase</keyword>
<dbReference type="SUPFAM" id="SSF55729">
    <property type="entry name" value="Acyl-CoA N-acyltransferases (Nat)"/>
    <property type="match status" value="1"/>
</dbReference>
<evidence type="ECO:0000256" key="4">
    <source>
        <dbReference type="ARBA" id="ARBA00012355"/>
    </source>
</evidence>
<dbReference type="InterPro" id="IPR000182">
    <property type="entry name" value="GNAT_dom"/>
</dbReference>
<evidence type="ECO:0000256" key="5">
    <source>
        <dbReference type="ARBA" id="ARBA00017935"/>
    </source>
</evidence>
<dbReference type="GO" id="GO:0019491">
    <property type="term" value="P:ectoine biosynthetic process"/>
    <property type="evidence" value="ECO:0007669"/>
    <property type="project" value="UniProtKB-UniPathway"/>
</dbReference>
<proteinExistence type="inferred from homology"/>
<evidence type="ECO:0000256" key="3">
    <source>
        <dbReference type="ARBA" id="ARBA00010712"/>
    </source>
</evidence>
<dbReference type="InterPro" id="IPR012772">
    <property type="entry name" value="Ectoine_EctA"/>
</dbReference>
<dbReference type="Pfam" id="PF00583">
    <property type="entry name" value="Acetyltransf_1"/>
    <property type="match status" value="1"/>
</dbReference>
<dbReference type="UniPathway" id="UPA00067">
    <property type="reaction ID" value="UER00122"/>
</dbReference>
<dbReference type="PROSITE" id="PS51186">
    <property type="entry name" value="GNAT"/>
    <property type="match status" value="1"/>
</dbReference>
<name>A0A0E4GDF9_9FIRM</name>
<dbReference type="Gene3D" id="3.40.630.30">
    <property type="match status" value="1"/>
</dbReference>
<sequence>MLDLNSAYSYLLLTKYYCDTCVVAEADGKIVGFVSAFQPPRQAEVIFVWQVAVDEEFRRRRLGLNMLKHLLAREICSNCRYLELTVNPSNHAAFNLYYQLAHDLKTSCVEEECFPSRLFPGEKHEEEVMLRIGPLI</sequence>
<dbReference type="GO" id="GO:0033816">
    <property type="term" value="F:diaminobutyrate acetyltransferase activity"/>
    <property type="evidence" value="ECO:0007669"/>
    <property type="project" value="UniProtKB-EC"/>
</dbReference>
<dbReference type="NCBIfam" id="TIGR02406">
    <property type="entry name" value="ectoine_EctA"/>
    <property type="match status" value="1"/>
</dbReference>
<dbReference type="EC" id="2.3.1.178" evidence="4 9"/>
<comment type="function">
    <text evidence="1 9">Catalyzes the acetylation of L-2,4-diaminobutyrate (DABA) to gamma-N-acetyl-alpha,gamma-diaminobutyric acid (ADABA) with acetyl coenzyme A.</text>
</comment>
<organism evidence="11 12">
    <name type="scientific">Syntrophomonas zehnderi OL-4</name>
    <dbReference type="NCBI Taxonomy" id="690567"/>
    <lineage>
        <taxon>Bacteria</taxon>
        <taxon>Bacillati</taxon>
        <taxon>Bacillota</taxon>
        <taxon>Clostridia</taxon>
        <taxon>Eubacteriales</taxon>
        <taxon>Syntrophomonadaceae</taxon>
        <taxon>Syntrophomonas</taxon>
    </lineage>
</organism>
<comment type="similarity">
    <text evidence="3 9">Belongs to the acetyltransferase family. EctA subfamily.</text>
</comment>
<evidence type="ECO:0000256" key="9">
    <source>
        <dbReference type="RuleBase" id="RU365045"/>
    </source>
</evidence>
<dbReference type="CDD" id="cd04301">
    <property type="entry name" value="NAT_SF"/>
    <property type="match status" value="1"/>
</dbReference>
<dbReference type="Proteomes" id="UP000045545">
    <property type="component" value="Unassembled WGS sequence"/>
</dbReference>
<feature type="domain" description="N-acetyltransferase" evidence="10">
    <location>
        <begin position="1"/>
        <end position="136"/>
    </location>
</feature>
<protein>
    <recommendedName>
        <fullName evidence="5 9">L-2,4-diaminobutyric acid acetyltransferase</fullName>
        <shortName evidence="9">DABA acetyltransferase</shortName>
        <ecNumber evidence="4 9">2.3.1.178</ecNumber>
    </recommendedName>
</protein>
<evidence type="ECO:0000256" key="8">
    <source>
        <dbReference type="ARBA" id="ARBA00048924"/>
    </source>
</evidence>
<accession>A0A0E4GDF9</accession>
<gene>
    <name evidence="9" type="primary">ectA</name>
    <name evidence="11" type="ORF">2669</name>
</gene>
<keyword evidence="12" id="KW-1185">Reference proteome</keyword>
<comment type="pathway">
    <text evidence="2 9">Amine and polyamine biosynthesis; ectoine biosynthesis; L-ectoine from L-aspartate 4-semialdehyde: step 2/3.</text>
</comment>
<dbReference type="STRING" id="690567.2669"/>
<comment type="catalytic activity">
    <reaction evidence="8 9">
        <text>L-2,4-diaminobutanoate + acetyl-CoA = (2S)-4-acetamido-2-aminobutanoate + CoA + H(+)</text>
        <dbReference type="Rhea" id="RHEA:16901"/>
        <dbReference type="ChEBI" id="CHEBI:15378"/>
        <dbReference type="ChEBI" id="CHEBI:57287"/>
        <dbReference type="ChEBI" id="CHEBI:57288"/>
        <dbReference type="ChEBI" id="CHEBI:58761"/>
        <dbReference type="ChEBI" id="CHEBI:58929"/>
        <dbReference type="EC" id="2.3.1.178"/>
    </reaction>
</comment>
<evidence type="ECO:0000256" key="1">
    <source>
        <dbReference type="ARBA" id="ARBA00003741"/>
    </source>
</evidence>
<evidence type="ECO:0000256" key="7">
    <source>
        <dbReference type="ARBA" id="ARBA00023315"/>
    </source>
</evidence>